<protein>
    <recommendedName>
        <fullName evidence="5">Fungal STAND N-terminal Goodbye domain-containing protein</fullName>
    </recommendedName>
</protein>
<feature type="signal peptide" evidence="2">
    <location>
        <begin position="1"/>
        <end position="36"/>
    </location>
</feature>
<dbReference type="EMBL" id="KZ293682">
    <property type="protein sequence ID" value="PBK86799.1"/>
    <property type="molecule type" value="Genomic_DNA"/>
</dbReference>
<organism evidence="3 4">
    <name type="scientific">Armillaria gallica</name>
    <name type="common">Bulbous honey fungus</name>
    <name type="synonym">Armillaria bulbosa</name>
    <dbReference type="NCBI Taxonomy" id="47427"/>
    <lineage>
        <taxon>Eukaryota</taxon>
        <taxon>Fungi</taxon>
        <taxon>Dikarya</taxon>
        <taxon>Basidiomycota</taxon>
        <taxon>Agaricomycotina</taxon>
        <taxon>Agaricomycetes</taxon>
        <taxon>Agaricomycetidae</taxon>
        <taxon>Agaricales</taxon>
        <taxon>Marasmiineae</taxon>
        <taxon>Physalacriaceae</taxon>
        <taxon>Armillaria</taxon>
    </lineage>
</organism>
<name>A0A2H3CUP8_ARMGA</name>
<accession>A0A2H3CUP8</accession>
<evidence type="ECO:0000313" key="3">
    <source>
        <dbReference type="EMBL" id="PBK86799.1"/>
    </source>
</evidence>
<dbReference type="Proteomes" id="UP000217790">
    <property type="component" value="Unassembled WGS sequence"/>
</dbReference>
<sequence length="235" mass="25920">MLPMHNASHGRANTHLVCHASLLCLLFYQWHRLGTGYCCGGASESARQSFKPLTLIITACILLDRGGNGQSIEFSITRAIAFCLRPRRVVANHMQPYLCLVTEYKGKDAVWALHESFSPRAMSFASKPRSKPKKHVHDGSARLRPAAIQVANIIGEAGGMVPIVGSYVGSVAKVAKVLLESLEQFENNREDMQVLAEDIRDIVIIIRDAGIEISETPESIKYAEGLQNTCLKFEK</sequence>
<evidence type="ECO:0008006" key="5">
    <source>
        <dbReference type="Google" id="ProtNLM"/>
    </source>
</evidence>
<evidence type="ECO:0000256" key="2">
    <source>
        <dbReference type="SAM" id="SignalP"/>
    </source>
</evidence>
<keyword evidence="2" id="KW-0732">Signal</keyword>
<evidence type="ECO:0000256" key="1">
    <source>
        <dbReference type="SAM" id="Coils"/>
    </source>
</evidence>
<feature type="coiled-coil region" evidence="1">
    <location>
        <begin position="175"/>
        <end position="202"/>
    </location>
</feature>
<keyword evidence="1" id="KW-0175">Coiled coil</keyword>
<proteinExistence type="predicted"/>
<reference evidence="4" key="1">
    <citation type="journal article" date="2017" name="Nat. Ecol. Evol.">
        <title>Genome expansion and lineage-specific genetic innovations in the forest pathogenic fungi Armillaria.</title>
        <authorList>
            <person name="Sipos G."/>
            <person name="Prasanna A.N."/>
            <person name="Walter M.C."/>
            <person name="O'Connor E."/>
            <person name="Balint B."/>
            <person name="Krizsan K."/>
            <person name="Kiss B."/>
            <person name="Hess J."/>
            <person name="Varga T."/>
            <person name="Slot J."/>
            <person name="Riley R."/>
            <person name="Boka B."/>
            <person name="Rigling D."/>
            <person name="Barry K."/>
            <person name="Lee J."/>
            <person name="Mihaltcheva S."/>
            <person name="LaButti K."/>
            <person name="Lipzen A."/>
            <person name="Waldron R."/>
            <person name="Moloney N.M."/>
            <person name="Sperisen C."/>
            <person name="Kredics L."/>
            <person name="Vagvoelgyi C."/>
            <person name="Patrignani A."/>
            <person name="Fitzpatrick D."/>
            <person name="Nagy I."/>
            <person name="Doyle S."/>
            <person name="Anderson J.B."/>
            <person name="Grigoriev I.V."/>
            <person name="Gueldener U."/>
            <person name="Muensterkoetter M."/>
            <person name="Nagy L.G."/>
        </authorList>
    </citation>
    <scope>NUCLEOTIDE SEQUENCE [LARGE SCALE GENOMIC DNA]</scope>
    <source>
        <strain evidence="4">Ar21-2</strain>
    </source>
</reference>
<feature type="chain" id="PRO_5013803257" description="Fungal STAND N-terminal Goodbye domain-containing protein" evidence="2">
    <location>
        <begin position="37"/>
        <end position="235"/>
    </location>
</feature>
<dbReference type="AlphaFoldDB" id="A0A2H3CUP8"/>
<dbReference type="OrthoDB" id="10453326at2759"/>
<keyword evidence="4" id="KW-1185">Reference proteome</keyword>
<gene>
    <name evidence="3" type="ORF">ARMGADRAFT_480310</name>
</gene>
<evidence type="ECO:0000313" key="4">
    <source>
        <dbReference type="Proteomes" id="UP000217790"/>
    </source>
</evidence>
<dbReference type="InParanoid" id="A0A2H3CUP8"/>